<reference evidence="2" key="1">
    <citation type="submission" date="2022-11" db="UniProtKB">
        <authorList>
            <consortium name="WormBaseParasite"/>
        </authorList>
    </citation>
    <scope>IDENTIFICATION</scope>
</reference>
<dbReference type="Proteomes" id="UP000887580">
    <property type="component" value="Unplaced"/>
</dbReference>
<evidence type="ECO:0000313" key="2">
    <source>
        <dbReference type="WBParaSite" id="PS1159_v2.g7136.t1"/>
    </source>
</evidence>
<proteinExistence type="predicted"/>
<organism evidence="1 2">
    <name type="scientific">Panagrolaimus sp. PS1159</name>
    <dbReference type="NCBI Taxonomy" id="55785"/>
    <lineage>
        <taxon>Eukaryota</taxon>
        <taxon>Metazoa</taxon>
        <taxon>Ecdysozoa</taxon>
        <taxon>Nematoda</taxon>
        <taxon>Chromadorea</taxon>
        <taxon>Rhabditida</taxon>
        <taxon>Tylenchina</taxon>
        <taxon>Panagrolaimomorpha</taxon>
        <taxon>Panagrolaimoidea</taxon>
        <taxon>Panagrolaimidae</taxon>
        <taxon>Panagrolaimus</taxon>
    </lineage>
</organism>
<sequence>MNAPLSSNQQIDSPHLEQEPRQQSLEQNVSHSQQLQQQQQQQQPQAISSSSQRQQSELQQQAEPHPQQHQIDENKPITYGERGSSRKSGDLFYVKRNENEFYCLTKYDKQSHYVCRSCQKIRRERKKKQSELELHQYFIDENNGIHGHNDPRDAMNHYCKPLTKEQILTEGVKRDFFTDSERPVGAGINELMTKVNKAVSNESLRSKIKDEILKNEHLEKNIKANERRHIAKKHGQNSQIVTRQKAKTKRSFGDNDDEEDEEDDEDDDEEEDKEGQNNELEKSMKNLNLKGKISFKKLTKN</sequence>
<accession>A0AC35GN88</accession>
<dbReference type="WBParaSite" id="PS1159_v2.g7136.t1">
    <property type="protein sequence ID" value="PS1159_v2.g7136.t1"/>
    <property type="gene ID" value="PS1159_v2.g7136"/>
</dbReference>
<name>A0AC35GN88_9BILA</name>
<protein>
    <submittedName>
        <fullName evidence="2">Uncharacterized protein</fullName>
    </submittedName>
</protein>
<evidence type="ECO:0000313" key="1">
    <source>
        <dbReference type="Proteomes" id="UP000887580"/>
    </source>
</evidence>